<comment type="caution">
    <text evidence="6">The sequence shown here is derived from an EMBL/GenBank/DDBJ whole genome shotgun (WGS) entry which is preliminary data.</text>
</comment>
<name>A0A3D8P421_9THEO</name>
<dbReference type="PROSITE" id="PS00584">
    <property type="entry name" value="PFKB_KINASES_2"/>
    <property type="match status" value="1"/>
</dbReference>
<sequence length="309" mass="32853">MVLGCGALNVDYLFAAELLVTDGETFCHPVTRQPGGSAANTVYGLSKLSFPCAFVGAVGNDPDGRLALEALAEVGVNTQAVKVREGRGTGKVFAFVDPKGKRALYVSPDANLTLTLDDMLEALTPEVRWVHCSSFAGDSPFQAQREFVSRLPEDIGFSFAPGALYARRGLKELEPMLCRCTLLFLTQAELETLTGEGVLLNGARLLLNLGVRVVVVTLGGEGSVVVTPGGCDYQTALAQRVVDTTGAGDGFAAGMLYGYLRGWPLELAHRLASVVAAFVVENWGARAGMPSLEEAKNRYEATFGLPFPE</sequence>
<dbReference type="GO" id="GO:0006796">
    <property type="term" value="P:phosphate-containing compound metabolic process"/>
    <property type="evidence" value="ECO:0007669"/>
    <property type="project" value="UniProtKB-ARBA"/>
</dbReference>
<dbReference type="SUPFAM" id="SSF53613">
    <property type="entry name" value="Ribokinase-like"/>
    <property type="match status" value="1"/>
</dbReference>
<keyword evidence="7" id="KW-1185">Reference proteome</keyword>
<feature type="domain" description="Carbohydrate kinase PfkB" evidence="5">
    <location>
        <begin position="26"/>
        <end position="290"/>
    </location>
</feature>
<dbReference type="PANTHER" id="PTHR10584">
    <property type="entry name" value="SUGAR KINASE"/>
    <property type="match status" value="1"/>
</dbReference>
<dbReference type="EMBL" id="QSLN01000004">
    <property type="protein sequence ID" value="RDV83651.1"/>
    <property type="molecule type" value="Genomic_DNA"/>
</dbReference>
<evidence type="ECO:0000313" key="7">
    <source>
        <dbReference type="Proteomes" id="UP000256329"/>
    </source>
</evidence>
<comment type="similarity">
    <text evidence="1 4">Belongs to the carbohydrate kinase PfkB family.</text>
</comment>
<dbReference type="AlphaFoldDB" id="A0A3D8P421"/>
<dbReference type="PANTHER" id="PTHR10584:SF166">
    <property type="entry name" value="RIBOKINASE"/>
    <property type="match status" value="1"/>
</dbReference>
<gene>
    <name evidence="6" type="ORF">DXX99_04975</name>
</gene>
<dbReference type="InterPro" id="IPR002173">
    <property type="entry name" value="Carboh/pur_kinase_PfkB_CS"/>
</dbReference>
<evidence type="ECO:0000256" key="2">
    <source>
        <dbReference type="ARBA" id="ARBA00022679"/>
    </source>
</evidence>
<dbReference type="InterPro" id="IPR002139">
    <property type="entry name" value="Ribo/fructo_kinase"/>
</dbReference>
<dbReference type="InterPro" id="IPR011611">
    <property type="entry name" value="PfkB_dom"/>
</dbReference>
<dbReference type="Gene3D" id="3.40.1190.20">
    <property type="match status" value="1"/>
</dbReference>
<reference evidence="6 7" key="1">
    <citation type="submission" date="2018-08" db="EMBL/GenBank/DDBJ databases">
        <title>Form III RuBisCO-mediated autotrophy in Thermodesulfobium bacteria.</title>
        <authorList>
            <person name="Toshchakov S.V."/>
            <person name="Kublanov I.V."/>
            <person name="Frolov E."/>
            <person name="Bonch-Osmolovskaya E.A."/>
            <person name="Tourova T.P."/>
            <person name="Chernych N.A."/>
            <person name="Lebedinsky A.V."/>
        </authorList>
    </citation>
    <scope>NUCLEOTIDE SEQUENCE [LARGE SCALE GENOMIC DNA]</scope>
    <source>
        <strain evidence="6 7">SR</strain>
    </source>
</reference>
<evidence type="ECO:0000256" key="3">
    <source>
        <dbReference type="ARBA" id="ARBA00022777"/>
    </source>
</evidence>
<dbReference type="Pfam" id="PF00294">
    <property type="entry name" value="PfkB"/>
    <property type="match status" value="1"/>
</dbReference>
<accession>A0A3D8P421</accession>
<dbReference type="CDD" id="cd01942">
    <property type="entry name" value="ribokinase_group_A"/>
    <property type="match status" value="1"/>
</dbReference>
<proteinExistence type="inferred from homology"/>
<dbReference type="RefSeq" id="WP_115792410.1">
    <property type="nucleotide sequence ID" value="NZ_QSLN01000004.1"/>
</dbReference>
<evidence type="ECO:0000256" key="4">
    <source>
        <dbReference type="RuleBase" id="RU003704"/>
    </source>
</evidence>
<evidence type="ECO:0000259" key="5">
    <source>
        <dbReference type="Pfam" id="PF00294"/>
    </source>
</evidence>
<keyword evidence="2 4" id="KW-0808">Transferase</keyword>
<evidence type="ECO:0000256" key="1">
    <source>
        <dbReference type="ARBA" id="ARBA00010688"/>
    </source>
</evidence>
<dbReference type="GO" id="GO:0016301">
    <property type="term" value="F:kinase activity"/>
    <property type="evidence" value="ECO:0007669"/>
    <property type="project" value="UniProtKB-KW"/>
</dbReference>
<dbReference type="InterPro" id="IPR029056">
    <property type="entry name" value="Ribokinase-like"/>
</dbReference>
<protein>
    <submittedName>
        <fullName evidence="6">Carbohydrate kinase family protein</fullName>
    </submittedName>
</protein>
<dbReference type="PRINTS" id="PR00990">
    <property type="entry name" value="RIBOKINASE"/>
</dbReference>
<dbReference type="OrthoDB" id="9813569at2"/>
<keyword evidence="3 4" id="KW-0418">Kinase</keyword>
<evidence type="ECO:0000313" key="6">
    <source>
        <dbReference type="EMBL" id="RDV83651.1"/>
    </source>
</evidence>
<organism evidence="6 7">
    <name type="scientific">Ammonifex thiophilus</name>
    <dbReference type="NCBI Taxonomy" id="444093"/>
    <lineage>
        <taxon>Bacteria</taxon>
        <taxon>Bacillati</taxon>
        <taxon>Bacillota</taxon>
        <taxon>Clostridia</taxon>
        <taxon>Thermoanaerobacterales</taxon>
        <taxon>Thermoanaerobacteraceae</taxon>
        <taxon>Ammonifex</taxon>
    </lineage>
</organism>
<dbReference type="Proteomes" id="UP000256329">
    <property type="component" value="Unassembled WGS sequence"/>
</dbReference>